<name>A0A3B0UW70_9ZZZZ</name>
<dbReference type="Gene3D" id="3.90.79.10">
    <property type="entry name" value="Nucleoside Triphosphate Pyrophosphohydrolase"/>
    <property type="match status" value="1"/>
</dbReference>
<accession>A0A3B0UW70</accession>
<dbReference type="Pfam" id="PF00293">
    <property type="entry name" value="NUDIX"/>
    <property type="match status" value="1"/>
</dbReference>
<dbReference type="EMBL" id="UOES01000468">
    <property type="protein sequence ID" value="VAW28849.1"/>
    <property type="molecule type" value="Genomic_DNA"/>
</dbReference>
<comment type="cofactor">
    <cofactor evidence="1">
        <name>Mg(2+)</name>
        <dbReference type="ChEBI" id="CHEBI:18420"/>
    </cofactor>
</comment>
<dbReference type="PANTHER" id="PTHR43046">
    <property type="entry name" value="GDP-MANNOSE MANNOSYL HYDROLASE"/>
    <property type="match status" value="1"/>
</dbReference>
<dbReference type="PANTHER" id="PTHR43046:SF14">
    <property type="entry name" value="MUTT_NUDIX FAMILY PROTEIN"/>
    <property type="match status" value="1"/>
</dbReference>
<dbReference type="InterPro" id="IPR015797">
    <property type="entry name" value="NUDIX_hydrolase-like_dom_sf"/>
</dbReference>
<dbReference type="PROSITE" id="PS51462">
    <property type="entry name" value="NUDIX"/>
    <property type="match status" value="1"/>
</dbReference>
<evidence type="ECO:0000313" key="4">
    <source>
        <dbReference type="EMBL" id="VAW28849.1"/>
    </source>
</evidence>
<sequence length="161" mass="18493">MKERGLFYENKIRTRVCGLIIKNDKILLVKHLLKGNPFYASPGGGVEFGESIDTALKREIKEETDIEAVDASFRFITEYIKPPLHAIELFYLISQWNGEAKTGSDPESIDIGEPLLIKDANWFSMEEIKLMDLKEVHHIFHNCNNLRDILQLSGHIPYTTF</sequence>
<evidence type="ECO:0000256" key="2">
    <source>
        <dbReference type="ARBA" id="ARBA00022801"/>
    </source>
</evidence>
<organism evidence="4">
    <name type="scientific">hydrothermal vent metagenome</name>
    <dbReference type="NCBI Taxonomy" id="652676"/>
    <lineage>
        <taxon>unclassified sequences</taxon>
        <taxon>metagenomes</taxon>
        <taxon>ecological metagenomes</taxon>
    </lineage>
</organism>
<evidence type="ECO:0000256" key="1">
    <source>
        <dbReference type="ARBA" id="ARBA00001946"/>
    </source>
</evidence>
<gene>
    <name evidence="4" type="ORF">MNBD_BACTEROID06-1526</name>
</gene>
<dbReference type="SUPFAM" id="SSF55811">
    <property type="entry name" value="Nudix"/>
    <property type="match status" value="1"/>
</dbReference>
<evidence type="ECO:0000259" key="3">
    <source>
        <dbReference type="PROSITE" id="PS51462"/>
    </source>
</evidence>
<dbReference type="PROSITE" id="PS00893">
    <property type="entry name" value="NUDIX_BOX"/>
    <property type="match status" value="1"/>
</dbReference>
<feature type="domain" description="Nudix hydrolase" evidence="3">
    <location>
        <begin position="10"/>
        <end position="145"/>
    </location>
</feature>
<dbReference type="AlphaFoldDB" id="A0A3B0UW70"/>
<protein>
    <recommendedName>
        <fullName evidence="3">Nudix hydrolase domain-containing protein</fullName>
    </recommendedName>
</protein>
<dbReference type="InterPro" id="IPR000086">
    <property type="entry name" value="NUDIX_hydrolase_dom"/>
</dbReference>
<dbReference type="InterPro" id="IPR020084">
    <property type="entry name" value="NUDIX_hydrolase_CS"/>
</dbReference>
<keyword evidence="2" id="KW-0378">Hydrolase</keyword>
<dbReference type="GO" id="GO:0016787">
    <property type="term" value="F:hydrolase activity"/>
    <property type="evidence" value="ECO:0007669"/>
    <property type="project" value="UniProtKB-KW"/>
</dbReference>
<proteinExistence type="predicted"/>
<reference evidence="4" key="1">
    <citation type="submission" date="2018-06" db="EMBL/GenBank/DDBJ databases">
        <authorList>
            <person name="Zhirakovskaya E."/>
        </authorList>
    </citation>
    <scope>NUCLEOTIDE SEQUENCE</scope>
</reference>